<protein>
    <submittedName>
        <fullName evidence="2">Uncharacterized protein</fullName>
    </submittedName>
</protein>
<evidence type="ECO:0000313" key="2">
    <source>
        <dbReference type="EMBL" id="MFC5291934.1"/>
    </source>
</evidence>
<gene>
    <name evidence="2" type="ORF">ACFPK2_02910</name>
</gene>
<reference evidence="3" key="1">
    <citation type="journal article" date="2019" name="Int. J. Syst. Evol. Microbiol.">
        <title>The Global Catalogue of Microorganisms (GCM) 10K type strain sequencing project: providing services to taxonomists for standard genome sequencing and annotation.</title>
        <authorList>
            <consortium name="The Broad Institute Genomics Platform"/>
            <consortium name="The Broad Institute Genome Sequencing Center for Infectious Disease"/>
            <person name="Wu L."/>
            <person name="Ma J."/>
        </authorList>
    </citation>
    <scope>NUCLEOTIDE SEQUENCE [LARGE SCALE GENOMIC DNA]</scope>
    <source>
        <strain evidence="3">CGMCC 1.15643</strain>
    </source>
</reference>
<organism evidence="2 3">
    <name type="scientific">Bosea minatitlanensis</name>
    <dbReference type="NCBI Taxonomy" id="128782"/>
    <lineage>
        <taxon>Bacteria</taxon>
        <taxon>Pseudomonadati</taxon>
        <taxon>Pseudomonadota</taxon>
        <taxon>Alphaproteobacteria</taxon>
        <taxon>Hyphomicrobiales</taxon>
        <taxon>Boseaceae</taxon>
        <taxon>Bosea</taxon>
    </lineage>
</organism>
<dbReference type="RefSeq" id="WP_158443288.1">
    <property type="nucleotide sequence ID" value="NZ_JAOAOS010000001.1"/>
</dbReference>
<proteinExistence type="predicted"/>
<feature type="transmembrane region" description="Helical" evidence="1">
    <location>
        <begin position="12"/>
        <end position="31"/>
    </location>
</feature>
<keyword evidence="1" id="KW-1133">Transmembrane helix</keyword>
<dbReference type="Proteomes" id="UP001595976">
    <property type="component" value="Unassembled WGS sequence"/>
</dbReference>
<dbReference type="EMBL" id="JBHSLI010000001">
    <property type="protein sequence ID" value="MFC5291934.1"/>
    <property type="molecule type" value="Genomic_DNA"/>
</dbReference>
<name>A0ABW0F082_9HYPH</name>
<keyword evidence="3" id="KW-1185">Reference proteome</keyword>
<sequence length="76" mass="7751">MIPALTPETLSLVALGLGIAGFACLAGPVFLRLSGRAPAEPPGSGRSLRSPLWWVGFVLTVAAIALQRIASQQGPG</sequence>
<evidence type="ECO:0000313" key="3">
    <source>
        <dbReference type="Proteomes" id="UP001595976"/>
    </source>
</evidence>
<accession>A0ABW0F082</accession>
<evidence type="ECO:0000256" key="1">
    <source>
        <dbReference type="SAM" id="Phobius"/>
    </source>
</evidence>
<feature type="transmembrane region" description="Helical" evidence="1">
    <location>
        <begin position="52"/>
        <end position="70"/>
    </location>
</feature>
<keyword evidence="1" id="KW-0812">Transmembrane</keyword>
<comment type="caution">
    <text evidence="2">The sequence shown here is derived from an EMBL/GenBank/DDBJ whole genome shotgun (WGS) entry which is preliminary data.</text>
</comment>
<keyword evidence="1" id="KW-0472">Membrane</keyword>